<dbReference type="InterPro" id="IPR057727">
    <property type="entry name" value="WCX_dom"/>
</dbReference>
<dbReference type="InterPro" id="IPR036390">
    <property type="entry name" value="WH_DNA-bd_sf"/>
</dbReference>
<gene>
    <name evidence="3" type="ORF">H9817_01495</name>
</gene>
<evidence type="ECO:0000259" key="2">
    <source>
        <dbReference type="Pfam" id="PF25583"/>
    </source>
</evidence>
<reference evidence="3" key="2">
    <citation type="submission" date="2021-04" db="EMBL/GenBank/DDBJ databases">
        <authorList>
            <person name="Gilroy R."/>
        </authorList>
    </citation>
    <scope>NUCLEOTIDE SEQUENCE</scope>
    <source>
        <strain evidence="3">ChiGjej1B1-13045</strain>
    </source>
</reference>
<feature type="domain" description="WYL" evidence="1">
    <location>
        <begin position="144"/>
        <end position="216"/>
    </location>
</feature>
<evidence type="ECO:0000313" key="4">
    <source>
        <dbReference type="Proteomes" id="UP000824017"/>
    </source>
</evidence>
<accession>A0A9D2D8R7</accession>
<evidence type="ECO:0000313" key="3">
    <source>
        <dbReference type="EMBL" id="HIZ12590.1"/>
    </source>
</evidence>
<dbReference type="EMBL" id="DXCD01000042">
    <property type="protein sequence ID" value="HIZ12590.1"/>
    <property type="molecule type" value="Genomic_DNA"/>
</dbReference>
<organism evidence="3 4">
    <name type="scientific">Candidatus Mediterraneibacter stercorigallinarum</name>
    <dbReference type="NCBI Taxonomy" id="2838686"/>
    <lineage>
        <taxon>Bacteria</taxon>
        <taxon>Bacillati</taxon>
        <taxon>Bacillota</taxon>
        <taxon>Clostridia</taxon>
        <taxon>Lachnospirales</taxon>
        <taxon>Lachnospiraceae</taxon>
        <taxon>Mediterraneibacter</taxon>
    </lineage>
</organism>
<comment type="caution">
    <text evidence="3">The sequence shown here is derived from an EMBL/GenBank/DDBJ whole genome shotgun (WGS) entry which is preliminary data.</text>
</comment>
<dbReference type="Proteomes" id="UP000824017">
    <property type="component" value="Unassembled WGS sequence"/>
</dbReference>
<reference evidence="3" key="1">
    <citation type="journal article" date="2021" name="PeerJ">
        <title>Extensive microbial diversity within the chicken gut microbiome revealed by metagenomics and culture.</title>
        <authorList>
            <person name="Gilroy R."/>
            <person name="Ravi A."/>
            <person name="Getino M."/>
            <person name="Pursley I."/>
            <person name="Horton D.L."/>
            <person name="Alikhan N.F."/>
            <person name="Baker D."/>
            <person name="Gharbi K."/>
            <person name="Hall N."/>
            <person name="Watson M."/>
            <person name="Adriaenssens E.M."/>
            <person name="Foster-Nyarko E."/>
            <person name="Jarju S."/>
            <person name="Secka A."/>
            <person name="Antonio M."/>
            <person name="Oren A."/>
            <person name="Chaudhuri R.R."/>
            <person name="La Ragione R."/>
            <person name="Hildebrand F."/>
            <person name="Pallen M.J."/>
        </authorList>
    </citation>
    <scope>NUCLEOTIDE SEQUENCE</scope>
    <source>
        <strain evidence="3">ChiGjej1B1-13045</strain>
    </source>
</reference>
<dbReference type="InterPro" id="IPR026881">
    <property type="entry name" value="WYL_dom"/>
</dbReference>
<dbReference type="Pfam" id="PF25583">
    <property type="entry name" value="WCX"/>
    <property type="match status" value="1"/>
</dbReference>
<dbReference type="PANTHER" id="PTHR34580">
    <property type="match status" value="1"/>
</dbReference>
<evidence type="ECO:0000259" key="1">
    <source>
        <dbReference type="Pfam" id="PF13280"/>
    </source>
</evidence>
<dbReference type="Pfam" id="PF13280">
    <property type="entry name" value="WYL"/>
    <property type="match status" value="1"/>
</dbReference>
<dbReference type="InterPro" id="IPR051534">
    <property type="entry name" value="CBASS_pafABC_assoc_protein"/>
</dbReference>
<dbReference type="AlphaFoldDB" id="A0A9D2D8R7"/>
<name>A0A9D2D8R7_9FIRM</name>
<dbReference type="PROSITE" id="PS52050">
    <property type="entry name" value="WYL"/>
    <property type="match status" value="1"/>
</dbReference>
<sequence length="339" mass="39228">MAKGKHQKLKLLYLIKILMEETDDGHGLSRQNIIDRLNARGISADRKTLYSDFEELRAFGIDIITEHEGNDWTYHIGEREFELAELKLLVDSVQSARFITERKSRELIKKLESLVSRHEAKQLHRQALISGRVKTMNESIYYNVDKIHTAINADSRIRFQYFQWNVKKEMVLRHNGAWYHVSPWALVWDNENYYLIGYDSASRQIRHYRVDKMLKISATAQKREGRDAFSSIDIPGYSRQLFGMYGGEETRVALEASDHMAGILIDRFGQDIRIIPGNNGTFTVYVNVAVSPQFLGWVFSLGKDVRILGPEKVVEMMKEEGVRLLHQYQSGFVGDPLLE</sequence>
<protein>
    <submittedName>
        <fullName evidence="3">WYL domain-containing protein</fullName>
    </submittedName>
</protein>
<feature type="domain" description="WCX" evidence="2">
    <location>
        <begin position="250"/>
        <end position="324"/>
    </location>
</feature>
<dbReference type="SUPFAM" id="SSF46785">
    <property type="entry name" value="Winged helix' DNA-binding domain"/>
    <property type="match status" value="1"/>
</dbReference>
<dbReference type="PANTHER" id="PTHR34580:SF1">
    <property type="entry name" value="PROTEIN PAFC"/>
    <property type="match status" value="1"/>
</dbReference>
<proteinExistence type="predicted"/>